<evidence type="ECO:0000256" key="1">
    <source>
        <dbReference type="ARBA" id="ARBA00002056"/>
    </source>
</evidence>
<comment type="caution">
    <text evidence="11">The sequence shown here is derived from an EMBL/GenBank/DDBJ whole genome shotgun (WGS) entry which is preliminary data.</text>
</comment>
<dbReference type="Proteomes" id="UP000589520">
    <property type="component" value="Unassembled WGS sequence"/>
</dbReference>
<protein>
    <recommendedName>
        <fullName evidence="3 10">Lipid-A-disaccharide synthase</fullName>
        <ecNumber evidence="2 10">2.4.1.182</ecNumber>
    </recommendedName>
</protein>
<dbReference type="AlphaFoldDB" id="A0A7Y9TLT8"/>
<name>A0A7Y9TLT8_9BACT</name>
<dbReference type="RefSeq" id="WP_179491866.1">
    <property type="nucleotide sequence ID" value="NZ_JACCCW010000002.1"/>
</dbReference>
<evidence type="ECO:0000313" key="11">
    <source>
        <dbReference type="EMBL" id="NYF80457.1"/>
    </source>
</evidence>
<dbReference type="GO" id="GO:0005543">
    <property type="term" value="F:phospholipid binding"/>
    <property type="evidence" value="ECO:0007669"/>
    <property type="project" value="TreeGrafter"/>
</dbReference>
<dbReference type="GO" id="GO:0009245">
    <property type="term" value="P:lipid A biosynthetic process"/>
    <property type="evidence" value="ECO:0007669"/>
    <property type="project" value="UniProtKB-UniRule"/>
</dbReference>
<evidence type="ECO:0000256" key="3">
    <source>
        <dbReference type="ARBA" id="ARBA00020902"/>
    </source>
</evidence>
<evidence type="ECO:0000313" key="12">
    <source>
        <dbReference type="Proteomes" id="UP000589520"/>
    </source>
</evidence>
<dbReference type="NCBIfam" id="TIGR00215">
    <property type="entry name" value="lpxB"/>
    <property type="match status" value="1"/>
</dbReference>
<keyword evidence="12" id="KW-1185">Reference proteome</keyword>
<dbReference type="SUPFAM" id="SSF53756">
    <property type="entry name" value="UDP-Glycosyltransferase/glycogen phosphorylase"/>
    <property type="match status" value="1"/>
</dbReference>
<dbReference type="PANTHER" id="PTHR30372:SF4">
    <property type="entry name" value="LIPID-A-DISACCHARIDE SYNTHASE, MITOCHONDRIAL-RELATED"/>
    <property type="match status" value="1"/>
</dbReference>
<evidence type="ECO:0000256" key="6">
    <source>
        <dbReference type="ARBA" id="ARBA00022676"/>
    </source>
</evidence>
<keyword evidence="5" id="KW-0441">Lipid A biosynthesis</keyword>
<evidence type="ECO:0000256" key="10">
    <source>
        <dbReference type="NCBIfam" id="TIGR00215"/>
    </source>
</evidence>
<dbReference type="GO" id="GO:0016020">
    <property type="term" value="C:membrane"/>
    <property type="evidence" value="ECO:0007669"/>
    <property type="project" value="GOC"/>
</dbReference>
<dbReference type="EMBL" id="JACCCW010000002">
    <property type="protein sequence ID" value="NYF80457.1"/>
    <property type="molecule type" value="Genomic_DNA"/>
</dbReference>
<keyword evidence="7 11" id="KW-0808">Transferase</keyword>
<evidence type="ECO:0000256" key="5">
    <source>
        <dbReference type="ARBA" id="ARBA00022556"/>
    </source>
</evidence>
<gene>
    <name evidence="11" type="ORF">HDF17_002777</name>
</gene>
<proteinExistence type="predicted"/>
<dbReference type="Pfam" id="PF02684">
    <property type="entry name" value="LpxB"/>
    <property type="match status" value="1"/>
</dbReference>
<evidence type="ECO:0000256" key="2">
    <source>
        <dbReference type="ARBA" id="ARBA00012687"/>
    </source>
</evidence>
<organism evidence="11 12">
    <name type="scientific">Granulicella arctica</name>
    <dbReference type="NCBI Taxonomy" id="940613"/>
    <lineage>
        <taxon>Bacteria</taxon>
        <taxon>Pseudomonadati</taxon>
        <taxon>Acidobacteriota</taxon>
        <taxon>Terriglobia</taxon>
        <taxon>Terriglobales</taxon>
        <taxon>Acidobacteriaceae</taxon>
        <taxon>Granulicella</taxon>
    </lineage>
</organism>
<dbReference type="GO" id="GO:0008915">
    <property type="term" value="F:lipid-A-disaccharide synthase activity"/>
    <property type="evidence" value="ECO:0007669"/>
    <property type="project" value="UniProtKB-UniRule"/>
</dbReference>
<keyword evidence="6 11" id="KW-0328">Glycosyltransferase</keyword>
<evidence type="ECO:0000256" key="7">
    <source>
        <dbReference type="ARBA" id="ARBA00022679"/>
    </source>
</evidence>
<sequence length="403" mass="44668">MPSLPEPPKKLSPQIFLSAGEASGEHYGAQIIAEMRVRIPGMTCFGLGGTEMEAAGLERIVRAEDVAVMGITEVVRHMPHIYAEYRRLVASIKARRPDIAVLIDFPDVNFRLAKVLKRLGIPVVYFVSPQLWAWKRSRLRWVQQRISRMLVIFPFEERFYRARGVEAEFVGHPLATLPLPMQTREEFAAQYGLDPAKQWIALLPGSRRKEVHLNLPEMVQAAAQLREEQSYEVLLPVASTVGMEFVRTALQEFGAVDSITLVDDARAAMHHARASIVASGTATVQAAVIGNPFVVVYRVSPLTFRLAKRLVRYPVEIPAPLDEVGNLPIAMVNLIAGRRIVPELLQERFTAVNLVAALRPLLEDGPARETMIAELAEVRGSLMLSAGSSPICRVCDTVQSLLG</sequence>
<reference evidence="11 12" key="1">
    <citation type="submission" date="2020-07" db="EMBL/GenBank/DDBJ databases">
        <title>Genomic Encyclopedia of Type Strains, Phase IV (KMG-V): Genome sequencing to study the core and pangenomes of soil and plant-associated prokaryotes.</title>
        <authorList>
            <person name="Whitman W."/>
        </authorList>
    </citation>
    <scope>NUCLEOTIDE SEQUENCE [LARGE SCALE GENOMIC DNA]</scope>
    <source>
        <strain evidence="11 12">X4EP2</strain>
    </source>
</reference>
<keyword evidence="8" id="KW-0443">Lipid metabolism</keyword>
<evidence type="ECO:0000256" key="4">
    <source>
        <dbReference type="ARBA" id="ARBA00022516"/>
    </source>
</evidence>
<dbReference type="PANTHER" id="PTHR30372">
    <property type="entry name" value="LIPID-A-DISACCHARIDE SYNTHASE"/>
    <property type="match status" value="1"/>
</dbReference>
<evidence type="ECO:0000256" key="8">
    <source>
        <dbReference type="ARBA" id="ARBA00023098"/>
    </source>
</evidence>
<comment type="function">
    <text evidence="1">Condensation of UDP-2,3-diacylglucosamine and 2,3-diacylglucosamine-1-phosphate to form lipid A disaccharide, a precursor of lipid A, a phosphorylated glycolipid that anchors the lipopolysaccharide to the outer membrane of the cell.</text>
</comment>
<dbReference type="EC" id="2.4.1.182" evidence="2 10"/>
<comment type="catalytic activity">
    <reaction evidence="9">
        <text>a lipid X + a UDP-2-N,3-O-bis[(3R)-3-hydroxyacyl]-alpha-D-glucosamine = a lipid A disaccharide + UDP + H(+)</text>
        <dbReference type="Rhea" id="RHEA:67828"/>
        <dbReference type="ChEBI" id="CHEBI:15378"/>
        <dbReference type="ChEBI" id="CHEBI:58223"/>
        <dbReference type="ChEBI" id="CHEBI:137748"/>
        <dbReference type="ChEBI" id="CHEBI:176338"/>
        <dbReference type="ChEBI" id="CHEBI:176343"/>
        <dbReference type="EC" id="2.4.1.182"/>
    </reaction>
</comment>
<keyword evidence="4" id="KW-0444">Lipid biosynthesis</keyword>
<accession>A0A7Y9TLT8</accession>
<evidence type="ECO:0000256" key="9">
    <source>
        <dbReference type="ARBA" id="ARBA00048975"/>
    </source>
</evidence>
<dbReference type="InterPro" id="IPR003835">
    <property type="entry name" value="Glyco_trans_19"/>
</dbReference>